<dbReference type="RefSeq" id="XP_023954145.2">
    <property type="nucleotide sequence ID" value="XM_024098377.2"/>
</dbReference>
<reference evidence="6" key="1">
    <citation type="submission" date="2025-08" db="UniProtKB">
        <authorList>
            <consortium name="RefSeq"/>
        </authorList>
    </citation>
    <scope>IDENTIFICATION</scope>
</reference>
<evidence type="ECO:0000259" key="4">
    <source>
        <dbReference type="SMART" id="SM00642"/>
    </source>
</evidence>
<dbReference type="Proteomes" id="UP001652582">
    <property type="component" value="Chromosome 3"/>
</dbReference>
<dbReference type="SUPFAM" id="SSF51445">
    <property type="entry name" value="(Trans)glycosidases"/>
    <property type="match status" value="1"/>
</dbReference>
<organism evidence="5 6">
    <name type="scientific">Bicyclus anynana</name>
    <name type="common">Squinting bush brown butterfly</name>
    <dbReference type="NCBI Taxonomy" id="110368"/>
    <lineage>
        <taxon>Eukaryota</taxon>
        <taxon>Metazoa</taxon>
        <taxon>Ecdysozoa</taxon>
        <taxon>Arthropoda</taxon>
        <taxon>Hexapoda</taxon>
        <taxon>Insecta</taxon>
        <taxon>Pterygota</taxon>
        <taxon>Neoptera</taxon>
        <taxon>Endopterygota</taxon>
        <taxon>Lepidoptera</taxon>
        <taxon>Glossata</taxon>
        <taxon>Ditrysia</taxon>
        <taxon>Papilionoidea</taxon>
        <taxon>Nymphalidae</taxon>
        <taxon>Satyrinae</taxon>
        <taxon>Satyrini</taxon>
        <taxon>Mycalesina</taxon>
        <taxon>Bicyclus</taxon>
    </lineage>
</organism>
<dbReference type="InterPro" id="IPR006047">
    <property type="entry name" value="GH13_cat_dom"/>
</dbReference>
<sequence>MLLVAVVSLLLHSLLAEQPPWWRGAVYYRVLVDSFKDSDGDGLGDLQGTIKQLSYVRALGADAVILSPIVSKSTDCSTPGTLDFTDVDARYGDIDKFNVLVEKSKKLELKLLITLPLQTISSSSELFNSSADRRPGYEDILVWRNGKEDEVPEDFQGVDKWTWHEKRAAYYGSSKDEALVNLCSDAVGSMFADVQCAWLKRGVAGVVLSPDYFVDYDCSLRLVKKMVTAGMGCARNENMDPPIILVETSLGPEIGAKYYGEGSSGANSVISYGLAAPQRRSAATLALHLHAAMLYAPQDTVPTWLTSVSNESRIATRYGNDMVDAILLLALTLPGAVIVQQGDELGAADTILEWAETTECWPTKAAASAAPFPWDDSPTASFTSGKPWLPLATNYRYANAKTEFANDLSHIGVMRTAAAMRKSPAIGPHIEINRFGETLTVLRWGGAGSLLVVANLGLGQSEVQLSKIPGLPPEMTVAAASGGSSLSSGSHINMEKLLKLSSGEAALLAGPPRHCGGPGPVDKITNKLSEGWQKLNKYFSNL</sequence>
<evidence type="ECO:0000256" key="2">
    <source>
        <dbReference type="ARBA" id="ARBA00012741"/>
    </source>
</evidence>
<dbReference type="GO" id="GO:0004558">
    <property type="term" value="F:alpha-1,4-glucosidase activity"/>
    <property type="evidence" value="ECO:0007669"/>
    <property type="project" value="UniProtKB-EC"/>
</dbReference>
<dbReference type="OrthoDB" id="1740265at2759"/>
<dbReference type="Gene3D" id="3.20.20.80">
    <property type="entry name" value="Glycosidases"/>
    <property type="match status" value="2"/>
</dbReference>
<dbReference type="Pfam" id="PF00128">
    <property type="entry name" value="Alpha-amylase"/>
    <property type="match status" value="2"/>
</dbReference>
<dbReference type="PANTHER" id="PTHR10357">
    <property type="entry name" value="ALPHA-AMYLASE FAMILY MEMBER"/>
    <property type="match status" value="1"/>
</dbReference>
<feature type="chain" id="PRO_5046332281" description="alpha-glucosidase" evidence="3">
    <location>
        <begin position="17"/>
        <end position="542"/>
    </location>
</feature>
<dbReference type="Gene3D" id="3.90.400.10">
    <property type="entry name" value="Oligo-1,6-glucosidase, Domain 2"/>
    <property type="match status" value="1"/>
</dbReference>
<evidence type="ECO:0000313" key="6">
    <source>
        <dbReference type="RefSeq" id="XP_023954145.2"/>
    </source>
</evidence>
<comment type="catalytic activity">
    <reaction evidence="1">
        <text>Hydrolysis of terminal, non-reducing (1-&gt;4)-linked alpha-D-glucose residues with release of alpha-D-glucose.</text>
        <dbReference type="EC" id="3.2.1.20"/>
    </reaction>
</comment>
<name>A0A6J1P8K3_BICAN</name>
<dbReference type="EC" id="3.2.1.20" evidence="2"/>
<dbReference type="AlphaFoldDB" id="A0A6J1P8K3"/>
<dbReference type="InterPro" id="IPR045857">
    <property type="entry name" value="O16G_dom_2"/>
</dbReference>
<dbReference type="GO" id="GO:0005975">
    <property type="term" value="P:carbohydrate metabolic process"/>
    <property type="evidence" value="ECO:0007669"/>
    <property type="project" value="InterPro"/>
</dbReference>
<feature type="domain" description="Glycosyl hydrolase family 13 catalytic" evidence="4">
    <location>
        <begin position="29"/>
        <end position="373"/>
    </location>
</feature>
<dbReference type="InterPro" id="IPR017853">
    <property type="entry name" value="GH"/>
</dbReference>
<dbReference type="GeneID" id="112057827"/>
<evidence type="ECO:0000256" key="1">
    <source>
        <dbReference type="ARBA" id="ARBA00001657"/>
    </source>
</evidence>
<keyword evidence="5" id="KW-1185">Reference proteome</keyword>
<evidence type="ECO:0000256" key="3">
    <source>
        <dbReference type="SAM" id="SignalP"/>
    </source>
</evidence>
<feature type="signal peptide" evidence="3">
    <location>
        <begin position="1"/>
        <end position="16"/>
    </location>
</feature>
<dbReference type="KEGG" id="bany:112057827"/>
<dbReference type="PANTHER" id="PTHR10357:SF179">
    <property type="entry name" value="NEUTRAL AND BASIC AMINO ACID TRANSPORT PROTEIN RBAT"/>
    <property type="match status" value="1"/>
</dbReference>
<gene>
    <name evidence="6" type="primary">LOC112057827</name>
</gene>
<keyword evidence="3" id="KW-0732">Signal</keyword>
<protein>
    <recommendedName>
        <fullName evidence="2">alpha-glucosidase</fullName>
        <ecNumber evidence="2">3.2.1.20</ecNumber>
    </recommendedName>
</protein>
<dbReference type="SMART" id="SM00642">
    <property type="entry name" value="Aamy"/>
    <property type="match status" value="1"/>
</dbReference>
<evidence type="ECO:0000313" key="5">
    <source>
        <dbReference type="Proteomes" id="UP001652582"/>
    </source>
</evidence>
<proteinExistence type="predicted"/>
<accession>A0A6J1P8K3</accession>